<dbReference type="EMBL" id="ML976731">
    <property type="protein sequence ID" value="KAF1967500.1"/>
    <property type="molecule type" value="Genomic_DNA"/>
</dbReference>
<evidence type="ECO:0000313" key="8">
    <source>
        <dbReference type="Proteomes" id="UP000800036"/>
    </source>
</evidence>
<evidence type="ECO:0000256" key="6">
    <source>
        <dbReference type="SAM" id="MobiDB-lite"/>
    </source>
</evidence>
<evidence type="ECO:0000256" key="2">
    <source>
        <dbReference type="ARBA" id="ARBA00004421"/>
    </source>
</evidence>
<dbReference type="Pfam" id="PF12634">
    <property type="entry name" value="Inp1"/>
    <property type="match status" value="1"/>
</dbReference>
<feature type="region of interest" description="Disordered" evidence="6">
    <location>
        <begin position="187"/>
        <end position="206"/>
    </location>
</feature>
<keyword evidence="8" id="KW-1185">Reference proteome</keyword>
<evidence type="ECO:0000256" key="5">
    <source>
        <dbReference type="ARBA" id="ARBA00023136"/>
    </source>
</evidence>
<accession>A0A6A5UT06</accession>
<protein>
    <recommendedName>
        <fullName evidence="4">Inheritance of peroxisomes protein 1</fullName>
    </recommendedName>
</protein>
<organism evidence="7 8">
    <name type="scientific">Bimuria novae-zelandiae CBS 107.79</name>
    <dbReference type="NCBI Taxonomy" id="1447943"/>
    <lineage>
        <taxon>Eukaryota</taxon>
        <taxon>Fungi</taxon>
        <taxon>Dikarya</taxon>
        <taxon>Ascomycota</taxon>
        <taxon>Pezizomycotina</taxon>
        <taxon>Dothideomycetes</taxon>
        <taxon>Pleosporomycetidae</taxon>
        <taxon>Pleosporales</taxon>
        <taxon>Massarineae</taxon>
        <taxon>Didymosphaeriaceae</taxon>
        <taxon>Bimuria</taxon>
    </lineage>
</organism>
<comment type="function">
    <text evidence="1">Required for peroxisome inheritance.</text>
</comment>
<feature type="compositionally biased region" description="Pro residues" evidence="6">
    <location>
        <begin position="270"/>
        <end position="280"/>
    </location>
</feature>
<feature type="region of interest" description="Disordered" evidence="6">
    <location>
        <begin position="1"/>
        <end position="23"/>
    </location>
</feature>
<evidence type="ECO:0000256" key="3">
    <source>
        <dbReference type="ARBA" id="ARBA00010707"/>
    </source>
</evidence>
<dbReference type="InterPro" id="IPR024758">
    <property type="entry name" value="Inp1"/>
</dbReference>
<feature type="compositionally biased region" description="Polar residues" evidence="6">
    <location>
        <begin position="424"/>
        <end position="434"/>
    </location>
</feature>
<dbReference type="OrthoDB" id="4097008at2759"/>
<proteinExistence type="inferred from homology"/>
<comment type="subcellular location">
    <subcellularLocation>
        <location evidence="2">Peroxisome membrane</location>
        <topology evidence="2">Peripheral membrane protein</topology>
    </subcellularLocation>
</comment>
<dbReference type="Proteomes" id="UP000800036">
    <property type="component" value="Unassembled WGS sequence"/>
</dbReference>
<evidence type="ECO:0000256" key="4">
    <source>
        <dbReference type="ARBA" id="ARBA00021397"/>
    </source>
</evidence>
<gene>
    <name evidence="7" type="ORF">BU23DRAFT_559295</name>
</gene>
<feature type="region of interest" description="Disordered" evidence="6">
    <location>
        <begin position="216"/>
        <end position="454"/>
    </location>
</feature>
<name>A0A6A5UT06_9PLEO</name>
<dbReference type="GO" id="GO:0005780">
    <property type="term" value="C:extrinsic component of intraperoxisomal membrane"/>
    <property type="evidence" value="ECO:0007669"/>
    <property type="project" value="InterPro"/>
</dbReference>
<feature type="compositionally biased region" description="Polar residues" evidence="6">
    <location>
        <begin position="346"/>
        <end position="366"/>
    </location>
</feature>
<comment type="similarity">
    <text evidence="3">Belongs to the INP1 family.</text>
</comment>
<evidence type="ECO:0000313" key="7">
    <source>
        <dbReference type="EMBL" id="KAF1967500.1"/>
    </source>
</evidence>
<evidence type="ECO:0000256" key="1">
    <source>
        <dbReference type="ARBA" id="ARBA00003594"/>
    </source>
</evidence>
<dbReference type="GO" id="GO:0045033">
    <property type="term" value="P:peroxisome inheritance"/>
    <property type="evidence" value="ECO:0007669"/>
    <property type="project" value="InterPro"/>
</dbReference>
<sequence length="596" mass="65461">MSSPTPASSPAHAPERVSNAPVRRSFTLPARIVNRSSSPAPASSTDGIETLFVCASTKIVSFTAAPSTRRTSPSRRRSPNRDAIPWRSTTERTQAVGPLRVYRVTSSNVSFLNSGNLLHTIFPRSQCWCVDGKSIFVLRIRQDTYYRIELPHETAEDKEKVEAFKNVLGQVLQYERTQCPFTRGFEVKLPERPTTPPRRHRPKKVTEKVKKWTFDKTWMPENGSRPATPVLGVSDAGTASSYEEDDTSSVCTDRSEPAPDTPATQLEATPPKPALRPAPAPRVSVSERAKLFQGARSVTAPMARSSRRSTISSEAIPEEAAQHSNEGQDRMSSTIKPHLERKESTDTQSLLSTVDSFYSFDTSSPRSPSPPYLDAEAEPFNHWAGEGSSAEEGGRGRSKHRRQTSELTVRASSEPAGGEAPLTPTENQPVSTPTIEVHLSPAPSTPPLVSDSDDDSLGLPALDAATPPDAIRMKRLTGASQKRAFSPMPQPQNLFRPPTNGPGKQFANALIRRTAEIVLGPPAHLVQLMLSIAARISDGIFSFNTYRMRNNVENIPGSWLSDDEEEDWIGEDDFGIPLRTLDEPASRRKGFFTDLD</sequence>
<feature type="region of interest" description="Disordered" evidence="6">
    <location>
        <begin position="64"/>
        <end position="90"/>
    </location>
</feature>
<feature type="compositionally biased region" description="Low complexity" evidence="6">
    <location>
        <begin position="1"/>
        <end position="12"/>
    </location>
</feature>
<feature type="compositionally biased region" description="Polar residues" evidence="6">
    <location>
        <begin position="322"/>
        <end position="335"/>
    </location>
</feature>
<reference evidence="7" key="1">
    <citation type="journal article" date="2020" name="Stud. Mycol.">
        <title>101 Dothideomycetes genomes: a test case for predicting lifestyles and emergence of pathogens.</title>
        <authorList>
            <person name="Haridas S."/>
            <person name="Albert R."/>
            <person name="Binder M."/>
            <person name="Bloem J."/>
            <person name="Labutti K."/>
            <person name="Salamov A."/>
            <person name="Andreopoulos B."/>
            <person name="Baker S."/>
            <person name="Barry K."/>
            <person name="Bills G."/>
            <person name="Bluhm B."/>
            <person name="Cannon C."/>
            <person name="Castanera R."/>
            <person name="Culley D."/>
            <person name="Daum C."/>
            <person name="Ezra D."/>
            <person name="Gonzalez J."/>
            <person name="Henrissat B."/>
            <person name="Kuo A."/>
            <person name="Liang C."/>
            <person name="Lipzen A."/>
            <person name="Lutzoni F."/>
            <person name="Magnuson J."/>
            <person name="Mondo S."/>
            <person name="Nolan M."/>
            <person name="Ohm R."/>
            <person name="Pangilinan J."/>
            <person name="Park H.-J."/>
            <person name="Ramirez L."/>
            <person name="Alfaro M."/>
            <person name="Sun H."/>
            <person name="Tritt A."/>
            <person name="Yoshinaga Y."/>
            <person name="Zwiers L.-H."/>
            <person name="Turgeon B."/>
            <person name="Goodwin S."/>
            <person name="Spatafora J."/>
            <person name="Crous P."/>
            <person name="Grigoriev I."/>
        </authorList>
    </citation>
    <scope>NUCLEOTIDE SEQUENCE</scope>
    <source>
        <strain evidence="7">CBS 107.79</strain>
    </source>
</reference>
<dbReference type="AlphaFoldDB" id="A0A6A5UT06"/>
<keyword evidence="5" id="KW-0472">Membrane</keyword>